<organism evidence="2 3">
    <name type="scientific">Micromonospora parathelypteridis</name>
    <dbReference type="NCBI Taxonomy" id="1839617"/>
    <lineage>
        <taxon>Bacteria</taxon>
        <taxon>Bacillati</taxon>
        <taxon>Actinomycetota</taxon>
        <taxon>Actinomycetes</taxon>
        <taxon>Micromonosporales</taxon>
        <taxon>Micromonosporaceae</taxon>
        <taxon>Micromonospora</taxon>
    </lineage>
</organism>
<dbReference type="EMBL" id="JACHDP010000001">
    <property type="protein sequence ID" value="MBB5476894.1"/>
    <property type="molecule type" value="Genomic_DNA"/>
</dbReference>
<feature type="region of interest" description="Disordered" evidence="1">
    <location>
        <begin position="1"/>
        <end position="83"/>
    </location>
</feature>
<evidence type="ECO:0000256" key="1">
    <source>
        <dbReference type="SAM" id="MobiDB-lite"/>
    </source>
</evidence>
<proteinExistence type="predicted"/>
<dbReference type="AlphaFoldDB" id="A0A840VSC7"/>
<comment type="caution">
    <text evidence="2">The sequence shown here is derived from an EMBL/GenBank/DDBJ whole genome shotgun (WGS) entry which is preliminary data.</text>
</comment>
<gene>
    <name evidence="2" type="ORF">HNR20_001399</name>
</gene>
<feature type="compositionally biased region" description="Basic and acidic residues" evidence="1">
    <location>
        <begin position="23"/>
        <end position="34"/>
    </location>
</feature>
<reference evidence="2 3" key="1">
    <citation type="submission" date="2020-08" db="EMBL/GenBank/DDBJ databases">
        <title>Sequencing the genomes of 1000 actinobacteria strains.</title>
        <authorList>
            <person name="Klenk H.-P."/>
        </authorList>
    </citation>
    <scope>NUCLEOTIDE SEQUENCE [LARGE SCALE GENOMIC DNA]</scope>
    <source>
        <strain evidence="2 3">DSM 103125</strain>
    </source>
</reference>
<dbReference type="Proteomes" id="UP000586947">
    <property type="component" value="Unassembled WGS sequence"/>
</dbReference>
<accession>A0A840VSC7</accession>
<name>A0A840VSC7_9ACTN</name>
<protein>
    <submittedName>
        <fullName evidence="2">Uncharacterized protein</fullName>
    </submittedName>
</protein>
<dbReference type="RefSeq" id="WP_184177548.1">
    <property type="nucleotide sequence ID" value="NZ_BMNF01000003.1"/>
</dbReference>
<keyword evidence="3" id="KW-1185">Reference proteome</keyword>
<evidence type="ECO:0000313" key="2">
    <source>
        <dbReference type="EMBL" id="MBB5476894.1"/>
    </source>
</evidence>
<sequence length="83" mass="8853">MVQSVRQYSELAEGRAEGQGQADAERDYGGRWHDSSTPPASPEVARLFSSTLFGAPPSHTPDATIADADLSLGWSPADRNPDP</sequence>
<evidence type="ECO:0000313" key="3">
    <source>
        <dbReference type="Proteomes" id="UP000586947"/>
    </source>
</evidence>